<evidence type="ECO:0000313" key="2">
    <source>
        <dbReference type="EMBL" id="MQL89864.1"/>
    </source>
</evidence>
<dbReference type="EMBL" id="NMUH01001185">
    <property type="protein sequence ID" value="MQL89864.1"/>
    <property type="molecule type" value="Genomic_DNA"/>
</dbReference>
<protein>
    <recommendedName>
        <fullName evidence="4">F-box domain-containing protein</fullName>
    </recommendedName>
</protein>
<evidence type="ECO:0000313" key="3">
    <source>
        <dbReference type="Proteomes" id="UP000652761"/>
    </source>
</evidence>
<comment type="caution">
    <text evidence="2">The sequence shown here is derived from an EMBL/GenBank/DDBJ whole genome shotgun (WGS) entry which is preliminary data.</text>
</comment>
<dbReference type="PANTHER" id="PTHR31348">
    <property type="entry name" value="EID1-LIKE F-BOX PROTEIN 2-RELATED"/>
    <property type="match status" value="1"/>
</dbReference>
<dbReference type="PANTHER" id="PTHR31348:SF3">
    <property type="entry name" value="EID1-LIKE F-BOX PROTEIN 3"/>
    <property type="match status" value="1"/>
</dbReference>
<feature type="region of interest" description="Disordered" evidence="1">
    <location>
        <begin position="1"/>
        <end position="41"/>
    </location>
</feature>
<dbReference type="InterPro" id="IPR040267">
    <property type="entry name" value="EID1-like"/>
</dbReference>
<evidence type="ECO:0000256" key="1">
    <source>
        <dbReference type="SAM" id="MobiDB-lite"/>
    </source>
</evidence>
<sequence length="479" mass="52260">MEEEGSVLRGSPPSGAANVDEGRCGRMRGGERQMSGRDRSQMLDDGGNWGLKDERILALVCAALNWDPCVLSVAACVSRRLRAVAKRVLWRELCFSRAPRMVAALAGASGGGGASSRMAMNGGWHALAKIFFFCCGCAPSRHFRAGRPSPGHFVGASRFSKTSGRSFLARRCWGDLLYVSDPCEHPAGGSAAEGYEVGVYRGVFGGFMRSRTRACLIARQAELESRVRCPYCGARVWSMTAARLVPRSAARRLGSPHGGLERMGCPRALDSPASFLIIYYVFVPEFSCPVVLYHFLLPSSTARPGPLFFLPPSMACTVCFCDSRKTVLVPSSWRQGLGSTTMLATTGKIIYFPPRFGAQSTSHLARPLPNPPTMHSPGAPPTPQNCLDVLNSVYFYAGNLFWVASWHGSCFDMAFALPTRWEDLLLLGGGKLVVLVGNSRLDLLLSLSLQFERRRLCVLAELSQTRFHFFSQKGKYDGS</sequence>
<evidence type="ECO:0008006" key="4">
    <source>
        <dbReference type="Google" id="ProtNLM"/>
    </source>
</evidence>
<accession>A0A843V8E2</accession>
<keyword evidence="3" id="KW-1185">Reference proteome</keyword>
<dbReference type="OrthoDB" id="761790at2759"/>
<organism evidence="2 3">
    <name type="scientific">Colocasia esculenta</name>
    <name type="common">Wild taro</name>
    <name type="synonym">Arum esculentum</name>
    <dbReference type="NCBI Taxonomy" id="4460"/>
    <lineage>
        <taxon>Eukaryota</taxon>
        <taxon>Viridiplantae</taxon>
        <taxon>Streptophyta</taxon>
        <taxon>Embryophyta</taxon>
        <taxon>Tracheophyta</taxon>
        <taxon>Spermatophyta</taxon>
        <taxon>Magnoliopsida</taxon>
        <taxon>Liliopsida</taxon>
        <taxon>Araceae</taxon>
        <taxon>Aroideae</taxon>
        <taxon>Colocasieae</taxon>
        <taxon>Colocasia</taxon>
    </lineage>
</organism>
<dbReference type="AlphaFoldDB" id="A0A843V8E2"/>
<feature type="compositionally biased region" description="Basic and acidic residues" evidence="1">
    <location>
        <begin position="20"/>
        <end position="41"/>
    </location>
</feature>
<reference evidence="2" key="1">
    <citation type="submission" date="2017-07" db="EMBL/GenBank/DDBJ databases">
        <title>Taro Niue Genome Assembly and Annotation.</title>
        <authorList>
            <person name="Atibalentja N."/>
            <person name="Keating K."/>
            <person name="Fields C.J."/>
        </authorList>
    </citation>
    <scope>NUCLEOTIDE SEQUENCE</scope>
    <source>
        <strain evidence="2">Niue_2</strain>
        <tissue evidence="2">Leaf</tissue>
    </source>
</reference>
<dbReference type="Proteomes" id="UP000652761">
    <property type="component" value="Unassembled WGS sequence"/>
</dbReference>
<name>A0A843V8E2_COLES</name>
<proteinExistence type="predicted"/>
<gene>
    <name evidence="2" type="ORF">Taro_022458</name>
</gene>